<dbReference type="CDD" id="cd00475">
    <property type="entry name" value="Cis_IPPS"/>
    <property type="match status" value="1"/>
</dbReference>
<dbReference type="Gene3D" id="3.40.1180.10">
    <property type="entry name" value="Decaprenyl diphosphate synthase-like"/>
    <property type="match status" value="1"/>
</dbReference>
<proteinExistence type="inferred from homology"/>
<dbReference type="EMBL" id="CP058606">
    <property type="protein sequence ID" value="QLG71883.1"/>
    <property type="molecule type" value="Genomic_DNA"/>
</dbReference>
<dbReference type="KEGG" id="zmk:HG535_0C02330"/>
<dbReference type="Proteomes" id="UP000509704">
    <property type="component" value="Chromosome 3"/>
</dbReference>
<dbReference type="GO" id="GO:0016094">
    <property type="term" value="P:polyprenol biosynthetic process"/>
    <property type="evidence" value="ECO:0007669"/>
    <property type="project" value="TreeGrafter"/>
</dbReference>
<accession>A0A7H9B068</accession>
<dbReference type="RefSeq" id="XP_037143611.1">
    <property type="nucleotide sequence ID" value="XM_037287716.1"/>
</dbReference>
<protein>
    <recommendedName>
        <fullName evidence="4">Alkyl transferase</fullName>
        <ecNumber evidence="4">2.5.1.-</ecNumber>
    </recommendedName>
</protein>
<dbReference type="AlphaFoldDB" id="A0A7H9B068"/>
<evidence type="ECO:0000313" key="7">
    <source>
        <dbReference type="Proteomes" id="UP000509704"/>
    </source>
</evidence>
<dbReference type="EC" id="2.5.1.-" evidence="4"/>
<evidence type="ECO:0000256" key="1">
    <source>
        <dbReference type="ARBA" id="ARBA00005432"/>
    </source>
</evidence>
<evidence type="ECO:0000256" key="3">
    <source>
        <dbReference type="ARBA" id="ARBA00022842"/>
    </source>
</evidence>
<gene>
    <name evidence="6" type="ORF">HG535_0C02330</name>
</gene>
<dbReference type="OrthoDB" id="4173905at2759"/>
<dbReference type="PROSITE" id="PS01066">
    <property type="entry name" value="UPP_SYNTHASE"/>
    <property type="match status" value="1"/>
</dbReference>
<name>A0A7H9B068_ZYGMR</name>
<sequence length="291" mass="33586">MDGTNKMPRCSSISEWIKNTLSRTLKVSNCIPKHVGFVMDGNRRYARKNEMEIKEGHEAGFESMSRVLELCYESGVTTATVFAFSIENFNRSAREVDLLMKLAREKIRQIAEHGEMAQRYGIRIRVIGDLSLLPKNVLKSIEETTELTKANSRGTLNICFPYTGREEIFHSIKKSIEIATDSQTITESMIEQHLYTGELPQLDLLIRTSGVTRLSDFMLWQVSNKGVVIELFDCLWPEFGPMNMAWSLLKFAFRKYFSVKDNKLEEDYDEEDEEQEDSVDNREAYSVKKNM</sequence>
<dbReference type="GO" id="GO:1904423">
    <property type="term" value="C:dehydrodolichyl diphosphate synthase complex"/>
    <property type="evidence" value="ECO:0007669"/>
    <property type="project" value="TreeGrafter"/>
</dbReference>
<comment type="similarity">
    <text evidence="1 4">Belongs to the UPP synthase family.</text>
</comment>
<dbReference type="SUPFAM" id="SSF64005">
    <property type="entry name" value="Undecaprenyl diphosphate synthase"/>
    <property type="match status" value="1"/>
</dbReference>
<dbReference type="NCBIfam" id="TIGR00055">
    <property type="entry name" value="uppS"/>
    <property type="match status" value="1"/>
</dbReference>
<keyword evidence="7" id="KW-1185">Reference proteome</keyword>
<dbReference type="GeneID" id="59235580"/>
<dbReference type="GO" id="GO:0005811">
    <property type="term" value="C:lipid droplet"/>
    <property type="evidence" value="ECO:0007669"/>
    <property type="project" value="TreeGrafter"/>
</dbReference>
<evidence type="ECO:0000256" key="5">
    <source>
        <dbReference type="SAM" id="MobiDB-lite"/>
    </source>
</evidence>
<organism evidence="6 7">
    <name type="scientific">Zygotorulaspora mrakii</name>
    <name type="common">Zygosaccharomyces mrakii</name>
    <dbReference type="NCBI Taxonomy" id="42260"/>
    <lineage>
        <taxon>Eukaryota</taxon>
        <taxon>Fungi</taxon>
        <taxon>Dikarya</taxon>
        <taxon>Ascomycota</taxon>
        <taxon>Saccharomycotina</taxon>
        <taxon>Saccharomycetes</taxon>
        <taxon>Saccharomycetales</taxon>
        <taxon>Saccharomycetaceae</taxon>
        <taxon>Zygotorulaspora</taxon>
    </lineage>
</organism>
<feature type="compositionally biased region" description="Acidic residues" evidence="5">
    <location>
        <begin position="266"/>
        <end position="278"/>
    </location>
</feature>
<dbReference type="GO" id="GO:0016020">
    <property type="term" value="C:membrane"/>
    <property type="evidence" value="ECO:0007669"/>
    <property type="project" value="TreeGrafter"/>
</dbReference>
<evidence type="ECO:0000313" key="6">
    <source>
        <dbReference type="EMBL" id="QLG71883.1"/>
    </source>
</evidence>
<dbReference type="InterPro" id="IPR036424">
    <property type="entry name" value="UPP_synth-like_sf"/>
</dbReference>
<keyword evidence="2 4" id="KW-0808">Transferase</keyword>
<reference evidence="6 7" key="1">
    <citation type="submission" date="2020-07" db="EMBL/GenBank/DDBJ databases">
        <title>The yeast mating-type switching endonuclease HO is a domesticated member of an unorthodox homing genetic element family.</title>
        <authorList>
            <person name="Coughlan A.Y."/>
            <person name="Lombardi L."/>
            <person name="Braun-Galleani S."/>
            <person name="Martos A.R."/>
            <person name="Galeote V."/>
            <person name="Bigey F."/>
            <person name="Dequin S."/>
            <person name="Byrne K.P."/>
            <person name="Wolfe K.H."/>
        </authorList>
    </citation>
    <scope>NUCLEOTIDE SEQUENCE [LARGE SCALE GENOMIC DNA]</scope>
    <source>
        <strain evidence="6 7">NRRL Y-6702</strain>
    </source>
</reference>
<dbReference type="PANTHER" id="PTHR10291:SF43">
    <property type="entry name" value="DEHYDRODOLICHYL DIPHOSPHATE SYNTHASE COMPLEX SUBUNIT DHDDS"/>
    <property type="match status" value="1"/>
</dbReference>
<feature type="region of interest" description="Disordered" evidence="5">
    <location>
        <begin position="266"/>
        <end position="291"/>
    </location>
</feature>
<dbReference type="InterPro" id="IPR018520">
    <property type="entry name" value="UPP_synth-like_CS"/>
</dbReference>
<dbReference type="Pfam" id="PF01255">
    <property type="entry name" value="Prenyltransf"/>
    <property type="match status" value="1"/>
</dbReference>
<evidence type="ECO:0000256" key="2">
    <source>
        <dbReference type="ARBA" id="ARBA00022679"/>
    </source>
</evidence>
<keyword evidence="3" id="KW-0460">Magnesium</keyword>
<evidence type="ECO:0000256" key="4">
    <source>
        <dbReference type="RuleBase" id="RU363018"/>
    </source>
</evidence>
<dbReference type="GO" id="GO:0005783">
    <property type="term" value="C:endoplasmic reticulum"/>
    <property type="evidence" value="ECO:0007669"/>
    <property type="project" value="TreeGrafter"/>
</dbReference>
<feature type="compositionally biased region" description="Basic and acidic residues" evidence="5">
    <location>
        <begin position="279"/>
        <end position="291"/>
    </location>
</feature>
<dbReference type="GO" id="GO:0045547">
    <property type="term" value="F:ditrans,polycis-polyprenyl diphosphate synthase [(2E,6E)-farnesyl diphosphate specific] activity"/>
    <property type="evidence" value="ECO:0007669"/>
    <property type="project" value="TreeGrafter"/>
</dbReference>
<dbReference type="InterPro" id="IPR001441">
    <property type="entry name" value="UPP_synth-like"/>
</dbReference>
<dbReference type="FunFam" id="3.40.1180.10:FF:000005">
    <property type="entry name" value="Alkyl transferase"/>
    <property type="match status" value="1"/>
</dbReference>
<dbReference type="PANTHER" id="PTHR10291">
    <property type="entry name" value="DEHYDRODOLICHYL DIPHOSPHATE SYNTHASE FAMILY MEMBER"/>
    <property type="match status" value="1"/>
</dbReference>
<dbReference type="HAMAP" id="MF_01139">
    <property type="entry name" value="ISPT"/>
    <property type="match status" value="1"/>
</dbReference>